<dbReference type="HAMAP" id="MF_01926">
    <property type="entry name" value="PurS"/>
    <property type="match status" value="1"/>
</dbReference>
<dbReference type="UniPathway" id="UPA00074">
    <property type="reaction ID" value="UER00128"/>
</dbReference>
<evidence type="ECO:0000256" key="4">
    <source>
        <dbReference type="ARBA" id="ARBA00022755"/>
    </source>
</evidence>
<dbReference type="PANTHER" id="PTHR34696:SF1">
    <property type="entry name" value="PHOSPHORIBOSYLFORMYLGLYCINAMIDINE SYNTHASE SUBUNIT PURS"/>
    <property type="match status" value="1"/>
</dbReference>
<keyword evidence="5 6" id="KW-0067">ATP-binding</keyword>
<keyword evidence="9" id="KW-1185">Reference proteome</keyword>
<dbReference type="Gene3D" id="3.30.1280.10">
    <property type="entry name" value="Phosphoribosylformylglycinamidine synthase subunit PurS"/>
    <property type="match status" value="1"/>
</dbReference>
<evidence type="ECO:0000256" key="3">
    <source>
        <dbReference type="ARBA" id="ARBA00022741"/>
    </source>
</evidence>
<comment type="subunit">
    <text evidence="6">Part of the FGAM synthase complex composed of 1 PurL, 1 PurQ and 2 PurS subunits.</text>
</comment>
<dbReference type="AlphaFoldDB" id="A0A1H9KVM3"/>
<gene>
    <name evidence="6" type="primary">purS</name>
    <name evidence="8" type="ORF">SAMN05421756_10840</name>
</gene>
<dbReference type="Pfam" id="PF02700">
    <property type="entry name" value="PurS"/>
    <property type="match status" value="1"/>
</dbReference>
<dbReference type="NCBIfam" id="NF004630">
    <property type="entry name" value="PRK05974.1"/>
    <property type="match status" value="1"/>
</dbReference>
<dbReference type="Proteomes" id="UP000198504">
    <property type="component" value="Unassembled WGS sequence"/>
</dbReference>
<comment type="pathway">
    <text evidence="6">Purine metabolism; IMP biosynthesis via de novo pathway; 5-amino-1-(5-phospho-D-ribosyl)imidazole from N(2)-formyl-N(1)-(5-phospho-D-ribosyl)glycinamide: step 1/2.</text>
</comment>
<sequence>MQSTSNLCRAGPGWRAKAALGAGVPRIRAMARVVVDVMPKPEILDPQGKAVTGALGRLGFSGLAVRQGKRFEIEVDGEVTPDRLADIERAAETLLANTVIETYDVRVETDVAGTVDEAAPTAQGGTDHPGHDVDHLNEETTA</sequence>
<feature type="region of interest" description="Disordered" evidence="7">
    <location>
        <begin position="118"/>
        <end position="142"/>
    </location>
</feature>
<comment type="similarity">
    <text evidence="6">Belongs to the PurS family.</text>
</comment>
<dbReference type="InterPro" id="IPR003850">
    <property type="entry name" value="PurS"/>
</dbReference>
<proteinExistence type="inferred from homology"/>
<keyword evidence="1 6" id="KW-0963">Cytoplasm</keyword>
<evidence type="ECO:0000313" key="9">
    <source>
        <dbReference type="Proteomes" id="UP000198504"/>
    </source>
</evidence>
<dbReference type="GO" id="GO:0006189">
    <property type="term" value="P:'de novo' IMP biosynthetic process"/>
    <property type="evidence" value="ECO:0007669"/>
    <property type="project" value="UniProtKB-UniRule"/>
</dbReference>
<dbReference type="NCBIfam" id="TIGR00302">
    <property type="entry name" value="phosphoribosylformylglycinamidine synthase subunit PurS"/>
    <property type="match status" value="1"/>
</dbReference>
<name>A0A1H9KVM3_9ACTN</name>
<comment type="catalytic activity">
    <reaction evidence="6">
        <text>N(2)-formyl-N(1)-(5-phospho-beta-D-ribosyl)glycinamide + L-glutamine + ATP + H2O = 2-formamido-N(1)-(5-O-phospho-beta-D-ribosyl)acetamidine + L-glutamate + ADP + phosphate + H(+)</text>
        <dbReference type="Rhea" id="RHEA:17129"/>
        <dbReference type="ChEBI" id="CHEBI:15377"/>
        <dbReference type="ChEBI" id="CHEBI:15378"/>
        <dbReference type="ChEBI" id="CHEBI:29985"/>
        <dbReference type="ChEBI" id="CHEBI:30616"/>
        <dbReference type="ChEBI" id="CHEBI:43474"/>
        <dbReference type="ChEBI" id="CHEBI:58359"/>
        <dbReference type="ChEBI" id="CHEBI:147286"/>
        <dbReference type="ChEBI" id="CHEBI:147287"/>
        <dbReference type="ChEBI" id="CHEBI:456216"/>
        <dbReference type="EC" id="6.3.5.3"/>
    </reaction>
</comment>
<keyword evidence="2 6" id="KW-0436">Ligase</keyword>
<dbReference type="EC" id="6.3.5.3" evidence="6"/>
<dbReference type="InterPro" id="IPR036604">
    <property type="entry name" value="PurS-like_sf"/>
</dbReference>
<evidence type="ECO:0000256" key="6">
    <source>
        <dbReference type="HAMAP-Rule" id="MF_01926"/>
    </source>
</evidence>
<dbReference type="EMBL" id="FOFA01000008">
    <property type="protein sequence ID" value="SER03252.1"/>
    <property type="molecule type" value="Genomic_DNA"/>
</dbReference>
<accession>A0A1H9KVM3</accession>
<protein>
    <recommendedName>
        <fullName evidence="6">Phosphoribosylformylglycinamidine synthase subunit PurS</fullName>
        <shortName evidence="6">FGAM synthase</shortName>
        <ecNumber evidence="6">6.3.5.3</ecNumber>
    </recommendedName>
    <alternativeName>
        <fullName evidence="6">Formylglycinamide ribonucleotide amidotransferase subunit III</fullName>
        <shortName evidence="6">FGAR amidotransferase III</shortName>
        <shortName evidence="6">FGAR-AT III</shortName>
    </alternativeName>
    <alternativeName>
        <fullName evidence="6">Phosphoribosylformylglycinamidine synthase subunit III</fullName>
    </alternativeName>
</protein>
<feature type="compositionally biased region" description="Basic and acidic residues" evidence="7">
    <location>
        <begin position="128"/>
        <end position="142"/>
    </location>
</feature>
<dbReference type="GO" id="GO:0004642">
    <property type="term" value="F:phosphoribosylformylglycinamidine synthase activity"/>
    <property type="evidence" value="ECO:0007669"/>
    <property type="project" value="UniProtKB-UniRule"/>
</dbReference>
<evidence type="ECO:0000256" key="7">
    <source>
        <dbReference type="SAM" id="MobiDB-lite"/>
    </source>
</evidence>
<keyword evidence="4 6" id="KW-0658">Purine biosynthesis</keyword>
<dbReference type="STRING" id="1036181.SAMN05421756_10840"/>
<evidence type="ECO:0000256" key="2">
    <source>
        <dbReference type="ARBA" id="ARBA00022598"/>
    </source>
</evidence>
<evidence type="ECO:0000256" key="1">
    <source>
        <dbReference type="ARBA" id="ARBA00022490"/>
    </source>
</evidence>
<reference evidence="9" key="1">
    <citation type="submission" date="2016-10" db="EMBL/GenBank/DDBJ databases">
        <authorList>
            <person name="Varghese N."/>
            <person name="Submissions S."/>
        </authorList>
    </citation>
    <scope>NUCLEOTIDE SEQUENCE [LARGE SCALE GENOMIC DNA]</scope>
    <source>
        <strain evidence="9">CGMCC 4.6856</strain>
    </source>
</reference>
<evidence type="ECO:0000313" key="8">
    <source>
        <dbReference type="EMBL" id="SER03252.1"/>
    </source>
</evidence>
<dbReference type="PANTHER" id="PTHR34696">
    <property type="entry name" value="PHOSPHORIBOSYLFORMYLGLYCINAMIDINE SYNTHASE SUBUNIT PURS"/>
    <property type="match status" value="1"/>
</dbReference>
<dbReference type="GO" id="GO:0005737">
    <property type="term" value="C:cytoplasm"/>
    <property type="evidence" value="ECO:0007669"/>
    <property type="project" value="UniProtKB-SubCell"/>
</dbReference>
<evidence type="ECO:0000256" key="5">
    <source>
        <dbReference type="ARBA" id="ARBA00022840"/>
    </source>
</evidence>
<comment type="subcellular location">
    <subcellularLocation>
        <location evidence="6">Cytoplasm</location>
    </subcellularLocation>
</comment>
<dbReference type="SUPFAM" id="SSF82697">
    <property type="entry name" value="PurS-like"/>
    <property type="match status" value="1"/>
</dbReference>
<keyword evidence="3 6" id="KW-0547">Nucleotide-binding</keyword>
<organism evidence="8 9">
    <name type="scientific">Microlunatus flavus</name>
    <dbReference type="NCBI Taxonomy" id="1036181"/>
    <lineage>
        <taxon>Bacteria</taxon>
        <taxon>Bacillati</taxon>
        <taxon>Actinomycetota</taxon>
        <taxon>Actinomycetes</taxon>
        <taxon>Propionibacteriales</taxon>
        <taxon>Propionibacteriaceae</taxon>
        <taxon>Microlunatus</taxon>
    </lineage>
</organism>
<comment type="function">
    <text evidence="6">Part of the phosphoribosylformylglycinamidine synthase complex involved in the purines biosynthetic pathway. Catalyzes the ATP-dependent conversion of formylglycinamide ribonucleotide (FGAR) and glutamine to yield formylglycinamidine ribonucleotide (FGAM) and glutamate. The FGAM synthase complex is composed of three subunits. PurQ produces an ammonia molecule by converting glutamine to glutamate. PurL transfers the ammonia molecule to FGAR to form FGAM in an ATP-dependent manner. PurS interacts with PurQ and PurL and is thought to assist in the transfer of the ammonia molecule from PurQ to PurL.</text>
</comment>
<dbReference type="GO" id="GO:0005524">
    <property type="term" value="F:ATP binding"/>
    <property type="evidence" value="ECO:0007669"/>
    <property type="project" value="UniProtKB-UniRule"/>
</dbReference>